<dbReference type="Pfam" id="PF05569">
    <property type="entry name" value="Peptidase_M56"/>
    <property type="match status" value="1"/>
</dbReference>
<feature type="domain" description="Peptidase M56" evidence="2">
    <location>
        <begin position="71"/>
        <end position="256"/>
    </location>
</feature>
<keyword evidence="4" id="KW-1185">Reference proteome</keyword>
<dbReference type="PANTHER" id="PTHR34978:SF3">
    <property type="entry name" value="SLR0241 PROTEIN"/>
    <property type="match status" value="1"/>
</dbReference>
<dbReference type="PANTHER" id="PTHR34978">
    <property type="entry name" value="POSSIBLE SENSOR-TRANSDUCER PROTEIN BLAR"/>
    <property type="match status" value="1"/>
</dbReference>
<keyword evidence="1" id="KW-0812">Transmembrane</keyword>
<organism evidence="3 4">
    <name type="scientific">Roseibacillus persicicus</name>
    <dbReference type="NCBI Taxonomy" id="454148"/>
    <lineage>
        <taxon>Bacteria</taxon>
        <taxon>Pseudomonadati</taxon>
        <taxon>Verrucomicrobiota</taxon>
        <taxon>Verrucomicrobiia</taxon>
        <taxon>Verrucomicrobiales</taxon>
        <taxon>Verrucomicrobiaceae</taxon>
        <taxon>Roseibacillus</taxon>
    </lineage>
</organism>
<feature type="transmembrane region" description="Helical" evidence="1">
    <location>
        <begin position="66"/>
        <end position="84"/>
    </location>
</feature>
<accession>A0A918WG10</accession>
<comment type="caution">
    <text evidence="3">The sequence shown here is derived from an EMBL/GenBank/DDBJ whole genome shotgun (WGS) entry which is preliminary data.</text>
</comment>
<dbReference type="InterPro" id="IPR052173">
    <property type="entry name" value="Beta-lactam_resp_regulator"/>
</dbReference>
<feature type="transmembrane region" description="Helical" evidence="1">
    <location>
        <begin position="27"/>
        <end position="45"/>
    </location>
</feature>
<proteinExistence type="predicted"/>
<reference evidence="3" key="1">
    <citation type="journal article" date="2014" name="Int. J. Syst. Evol. Microbiol.">
        <title>Complete genome sequence of Corynebacterium casei LMG S-19264T (=DSM 44701T), isolated from a smear-ripened cheese.</title>
        <authorList>
            <consortium name="US DOE Joint Genome Institute (JGI-PGF)"/>
            <person name="Walter F."/>
            <person name="Albersmeier A."/>
            <person name="Kalinowski J."/>
            <person name="Ruckert C."/>
        </authorList>
    </citation>
    <scope>NUCLEOTIDE SEQUENCE</scope>
    <source>
        <strain evidence="3">KCTC 12988</strain>
    </source>
</reference>
<dbReference type="Proteomes" id="UP000644507">
    <property type="component" value="Unassembled WGS sequence"/>
</dbReference>
<reference evidence="3" key="2">
    <citation type="submission" date="2020-09" db="EMBL/GenBank/DDBJ databases">
        <authorList>
            <person name="Sun Q."/>
            <person name="Kim S."/>
        </authorList>
    </citation>
    <scope>NUCLEOTIDE SEQUENCE</scope>
    <source>
        <strain evidence="3">KCTC 12988</strain>
    </source>
</reference>
<keyword evidence="1" id="KW-1133">Transmembrane helix</keyword>
<dbReference type="RefSeq" id="WP_189567119.1">
    <property type="nucleotide sequence ID" value="NZ_BMXI01000002.1"/>
</dbReference>
<gene>
    <name evidence="3" type="ORF">GCM10007100_05400</name>
</gene>
<evidence type="ECO:0000259" key="2">
    <source>
        <dbReference type="Pfam" id="PF05569"/>
    </source>
</evidence>
<dbReference type="CDD" id="cd07341">
    <property type="entry name" value="M56_BlaR1_MecR1_like"/>
    <property type="match status" value="1"/>
</dbReference>
<protein>
    <recommendedName>
        <fullName evidence="2">Peptidase M56 domain-containing protein</fullName>
    </recommendedName>
</protein>
<sequence>MPSPFVSLLIAALGLIAVQLAGRRTPLLTAITLATLLTLPLFAYLPKIHLQLPTGAPVAIEASASVYVRIYLVGLAVFGGKLLLDLAAFTRWKIASVPLANAPLVEEVLATAHERLGMSKKTQVRIHRTLKSPVAAGLFKPTVYLPESALTWDANTLQAVLLHELGHHVRRDLWASMAARLACLVHWFNPLAWILRRRLLTQCEFACDARVLATGIDARSYAHTLCDLALPKGSRTPALAMAMATKSSLRDRVENLLSPRRPPSIFPIFATLLLTLGTALALSTLRPAIERTFSPSSTYSTEEVELRLTANPFPGNP</sequence>
<dbReference type="InterPro" id="IPR008756">
    <property type="entry name" value="Peptidase_M56"/>
</dbReference>
<evidence type="ECO:0000313" key="3">
    <source>
        <dbReference type="EMBL" id="GHC43231.1"/>
    </source>
</evidence>
<evidence type="ECO:0000256" key="1">
    <source>
        <dbReference type="SAM" id="Phobius"/>
    </source>
</evidence>
<dbReference type="EMBL" id="BMXI01000002">
    <property type="protein sequence ID" value="GHC43231.1"/>
    <property type="molecule type" value="Genomic_DNA"/>
</dbReference>
<dbReference type="AlphaFoldDB" id="A0A918WG10"/>
<keyword evidence="1" id="KW-0472">Membrane</keyword>
<evidence type="ECO:0000313" key="4">
    <source>
        <dbReference type="Proteomes" id="UP000644507"/>
    </source>
</evidence>
<name>A0A918WG10_9BACT</name>